<dbReference type="Proteomes" id="UP001302602">
    <property type="component" value="Unassembled WGS sequence"/>
</dbReference>
<keyword evidence="2" id="KW-1185">Reference proteome</keyword>
<comment type="caution">
    <text evidence="1">The sequence shown here is derived from an EMBL/GenBank/DDBJ whole genome shotgun (WGS) entry which is preliminary data.</text>
</comment>
<dbReference type="GeneID" id="87827997"/>
<dbReference type="EMBL" id="MU853227">
    <property type="protein sequence ID" value="KAK4124663.1"/>
    <property type="molecule type" value="Genomic_DNA"/>
</dbReference>
<dbReference type="AlphaFoldDB" id="A0AAN6U1G2"/>
<gene>
    <name evidence="1" type="ORF">N657DRAFT_633694</name>
</gene>
<protein>
    <submittedName>
        <fullName evidence="1">Uncharacterized protein</fullName>
    </submittedName>
</protein>
<proteinExistence type="predicted"/>
<sequence>MQNQAIAGEGLIVLDGAVEGDMAVGYFFLDGLNANLKETWTHETNDGSGFFWPSQRLAHIPGRHVMTFGYNAASIDAIAQTLTSRLIDKRKGEHALCNTHSNRHARLENRKIREQKAIYDSVSGIGFIGTPHTGSIELQDLRNSFERPTIFTQHVINICTFFETKTIKFAGEEIVPRDMAILHYMNERKEPVAKEHAKMAKFTNAQNDLYQSICERLRDMGTDGLHIQRACQATYRILQIPSSVTRVHGAYFLSTCGTSRLEGKGRLGSPPNIPIHSLASRVGQSQAPKMATVSFVTVPCLLLDKKG</sequence>
<accession>A0AAN6U1G2</accession>
<evidence type="ECO:0000313" key="2">
    <source>
        <dbReference type="Proteomes" id="UP001302602"/>
    </source>
</evidence>
<reference evidence="1" key="1">
    <citation type="journal article" date="2023" name="Mol. Phylogenet. Evol.">
        <title>Genome-scale phylogeny and comparative genomics of the fungal order Sordariales.</title>
        <authorList>
            <person name="Hensen N."/>
            <person name="Bonometti L."/>
            <person name="Westerberg I."/>
            <person name="Brannstrom I.O."/>
            <person name="Guillou S."/>
            <person name="Cros-Aarteil S."/>
            <person name="Calhoun S."/>
            <person name="Haridas S."/>
            <person name="Kuo A."/>
            <person name="Mondo S."/>
            <person name="Pangilinan J."/>
            <person name="Riley R."/>
            <person name="LaButti K."/>
            <person name="Andreopoulos B."/>
            <person name="Lipzen A."/>
            <person name="Chen C."/>
            <person name="Yan M."/>
            <person name="Daum C."/>
            <person name="Ng V."/>
            <person name="Clum A."/>
            <person name="Steindorff A."/>
            <person name="Ohm R.A."/>
            <person name="Martin F."/>
            <person name="Silar P."/>
            <person name="Natvig D.O."/>
            <person name="Lalanne C."/>
            <person name="Gautier V."/>
            <person name="Ament-Velasquez S.L."/>
            <person name="Kruys A."/>
            <person name="Hutchinson M.I."/>
            <person name="Powell A.J."/>
            <person name="Barry K."/>
            <person name="Miller A.N."/>
            <person name="Grigoriev I.V."/>
            <person name="Debuchy R."/>
            <person name="Gladieux P."/>
            <person name="Hiltunen Thoren M."/>
            <person name="Johannesson H."/>
        </authorList>
    </citation>
    <scope>NUCLEOTIDE SEQUENCE</scope>
    <source>
        <strain evidence="1">CBS 731.68</strain>
    </source>
</reference>
<name>A0AAN6U1G2_9PEZI</name>
<reference evidence="1" key="2">
    <citation type="submission" date="2023-05" db="EMBL/GenBank/DDBJ databases">
        <authorList>
            <consortium name="Lawrence Berkeley National Laboratory"/>
            <person name="Steindorff A."/>
            <person name="Hensen N."/>
            <person name="Bonometti L."/>
            <person name="Westerberg I."/>
            <person name="Brannstrom I.O."/>
            <person name="Guillou S."/>
            <person name="Cros-Aarteil S."/>
            <person name="Calhoun S."/>
            <person name="Haridas S."/>
            <person name="Kuo A."/>
            <person name="Mondo S."/>
            <person name="Pangilinan J."/>
            <person name="Riley R."/>
            <person name="Labutti K."/>
            <person name="Andreopoulos B."/>
            <person name="Lipzen A."/>
            <person name="Chen C."/>
            <person name="Yanf M."/>
            <person name="Daum C."/>
            <person name="Ng V."/>
            <person name="Clum A."/>
            <person name="Ohm R."/>
            <person name="Martin F."/>
            <person name="Silar P."/>
            <person name="Natvig D."/>
            <person name="Lalanne C."/>
            <person name="Gautier V."/>
            <person name="Ament-Velasquez S.L."/>
            <person name="Kruys A."/>
            <person name="Hutchinson M.I."/>
            <person name="Powell A.J."/>
            <person name="Barry K."/>
            <person name="Miller A.N."/>
            <person name="Grigoriev I.V."/>
            <person name="Debuchy R."/>
            <person name="Gladieux P."/>
            <person name="Thoren M.H."/>
            <person name="Johannesson H."/>
        </authorList>
    </citation>
    <scope>NUCLEOTIDE SEQUENCE</scope>
    <source>
        <strain evidence="1">CBS 731.68</strain>
    </source>
</reference>
<evidence type="ECO:0000313" key="1">
    <source>
        <dbReference type="EMBL" id="KAK4124663.1"/>
    </source>
</evidence>
<organism evidence="1 2">
    <name type="scientific">Parathielavia appendiculata</name>
    <dbReference type="NCBI Taxonomy" id="2587402"/>
    <lineage>
        <taxon>Eukaryota</taxon>
        <taxon>Fungi</taxon>
        <taxon>Dikarya</taxon>
        <taxon>Ascomycota</taxon>
        <taxon>Pezizomycotina</taxon>
        <taxon>Sordariomycetes</taxon>
        <taxon>Sordariomycetidae</taxon>
        <taxon>Sordariales</taxon>
        <taxon>Chaetomiaceae</taxon>
        <taxon>Parathielavia</taxon>
    </lineage>
</organism>
<dbReference type="RefSeq" id="XP_062648434.1">
    <property type="nucleotide sequence ID" value="XM_062791228.1"/>
</dbReference>